<dbReference type="Proteomes" id="UP001375539">
    <property type="component" value="Unassembled WGS sequence"/>
</dbReference>
<protein>
    <submittedName>
        <fullName evidence="1">Universal stress protein</fullName>
    </submittedName>
</protein>
<sequence>MSRHVTVGLDGSLQSDAAAEWAAREAVLREVPLRLVHADEWPVWTADPEAEAGVQRPGVQRLWADKLLAEAAERLRQRHPSLEISTRRLSGRPSTALATEAADADLLVLGSRGLSCVMGFVLGSVGMETITAAEGPVVLVRAPAFPGADQDTPAGSSRDVVVGVDIHQPCDPLLGFAFDEAARRGGRLRALHGWSLPPVVHDALALEAAERDMAPDIARSLGDTLAPWQRKYPSVAVVELTPVGAPSQLLAQSAADADLVVVGRRSRRSRLGAHIGPVTHAVIHHCAAPVAIVAHH</sequence>
<name>A0ACC6QAT3_9ACTN</name>
<proteinExistence type="predicted"/>
<accession>A0ACC6QAT3</accession>
<organism evidence="1 2">
    <name type="scientific">Streptomyces pratisoli</name>
    <dbReference type="NCBI Taxonomy" id="3139917"/>
    <lineage>
        <taxon>Bacteria</taxon>
        <taxon>Bacillati</taxon>
        <taxon>Actinomycetota</taxon>
        <taxon>Actinomycetes</taxon>
        <taxon>Kitasatosporales</taxon>
        <taxon>Streptomycetaceae</taxon>
        <taxon>Streptomyces</taxon>
    </lineage>
</organism>
<comment type="caution">
    <text evidence="1">The sequence shown here is derived from an EMBL/GenBank/DDBJ whole genome shotgun (WGS) entry which is preliminary data.</text>
</comment>
<reference evidence="1" key="1">
    <citation type="submission" date="2024-03" db="EMBL/GenBank/DDBJ databases">
        <title>Novel Streptomyces species of biotechnological and ecological value are a feature of Machair soil.</title>
        <authorList>
            <person name="Prole J.R."/>
            <person name="Goodfellow M."/>
            <person name="Allenby N."/>
            <person name="Ward A.C."/>
        </authorList>
    </citation>
    <scope>NUCLEOTIDE SEQUENCE</scope>
    <source>
        <strain evidence="1">MS1.AVA.4</strain>
    </source>
</reference>
<evidence type="ECO:0000313" key="2">
    <source>
        <dbReference type="Proteomes" id="UP001375539"/>
    </source>
</evidence>
<keyword evidence="2" id="KW-1185">Reference proteome</keyword>
<gene>
    <name evidence="1" type="ORF">WKI58_03435</name>
</gene>
<evidence type="ECO:0000313" key="1">
    <source>
        <dbReference type="EMBL" id="MEJ8655588.1"/>
    </source>
</evidence>
<dbReference type="EMBL" id="JBBKAI010000002">
    <property type="protein sequence ID" value="MEJ8655588.1"/>
    <property type="molecule type" value="Genomic_DNA"/>
</dbReference>